<dbReference type="SMART" id="SM01321">
    <property type="entry name" value="Y1_Tnp"/>
    <property type="match status" value="1"/>
</dbReference>
<dbReference type="Proteomes" id="UP000231246">
    <property type="component" value="Unassembled WGS sequence"/>
</dbReference>
<feature type="domain" description="Transposase IS200-like" evidence="1">
    <location>
        <begin position="9"/>
        <end position="153"/>
    </location>
</feature>
<dbReference type="InterPro" id="IPR036515">
    <property type="entry name" value="Transposase_17_sf"/>
</dbReference>
<proteinExistence type="predicted"/>
<dbReference type="SUPFAM" id="SSF143422">
    <property type="entry name" value="Transposase IS200-like"/>
    <property type="match status" value="1"/>
</dbReference>
<dbReference type="GO" id="GO:0006313">
    <property type="term" value="P:DNA transposition"/>
    <property type="evidence" value="ECO:0007669"/>
    <property type="project" value="InterPro"/>
</dbReference>
<sequence>MPSRKIPLITQGIYHIFNRSVAGQTIFRNIREYQIFLDLLEYYSFTHAKHRFSHYRRLEDETKKQTLNKLYQQSDKLVDIYSFCIMPNHYHLLLKQLTDDGISKFIRQIQNSYARYINIKTQRNGALLQSPFKSVLIENDEQFIHVARYIHLNPLTSYILTNQSELANLEWCSYKDYCSANSRGFVNTSNLMSYYNSIDELNKFTLNQVDYQRALAKIKHLTLEKSFPNP</sequence>
<dbReference type="PANTHER" id="PTHR34322">
    <property type="entry name" value="TRANSPOSASE, Y1_TNP DOMAIN-CONTAINING"/>
    <property type="match status" value="1"/>
</dbReference>
<evidence type="ECO:0000313" key="2">
    <source>
        <dbReference type="EMBL" id="PIP61060.1"/>
    </source>
</evidence>
<accession>A0A2H0BVJ6</accession>
<protein>
    <recommendedName>
        <fullName evidence="1">Transposase IS200-like domain-containing protein</fullName>
    </recommendedName>
</protein>
<comment type="caution">
    <text evidence="2">The sequence shown here is derived from an EMBL/GenBank/DDBJ whole genome shotgun (WGS) entry which is preliminary data.</text>
</comment>
<gene>
    <name evidence="2" type="ORF">COW99_06085</name>
</gene>
<name>A0A2H0BVJ6_9BACT</name>
<dbReference type="PANTHER" id="PTHR34322:SF2">
    <property type="entry name" value="TRANSPOSASE IS200-LIKE DOMAIN-CONTAINING PROTEIN"/>
    <property type="match status" value="1"/>
</dbReference>
<dbReference type="Pfam" id="PF01797">
    <property type="entry name" value="Y1_Tnp"/>
    <property type="match status" value="1"/>
</dbReference>
<reference evidence="2 3" key="1">
    <citation type="submission" date="2017-09" db="EMBL/GenBank/DDBJ databases">
        <title>Depth-based differentiation of microbial function through sediment-hosted aquifers and enrichment of novel symbionts in the deep terrestrial subsurface.</title>
        <authorList>
            <person name="Probst A.J."/>
            <person name="Ladd B."/>
            <person name="Jarett J.K."/>
            <person name="Geller-Mcgrath D.E."/>
            <person name="Sieber C.M."/>
            <person name="Emerson J.B."/>
            <person name="Anantharaman K."/>
            <person name="Thomas B.C."/>
            <person name="Malmstrom R."/>
            <person name="Stieglmeier M."/>
            <person name="Klingl A."/>
            <person name="Woyke T."/>
            <person name="Ryan C.M."/>
            <person name="Banfield J.F."/>
        </authorList>
    </citation>
    <scope>NUCLEOTIDE SEQUENCE [LARGE SCALE GENOMIC DNA]</scope>
    <source>
        <strain evidence="2">CG22_combo_CG10-13_8_21_14_all_38_20</strain>
    </source>
</reference>
<dbReference type="Gene3D" id="3.30.70.1290">
    <property type="entry name" value="Transposase IS200-like"/>
    <property type="match status" value="1"/>
</dbReference>
<evidence type="ECO:0000313" key="3">
    <source>
        <dbReference type="Proteomes" id="UP000231246"/>
    </source>
</evidence>
<dbReference type="GO" id="GO:0003677">
    <property type="term" value="F:DNA binding"/>
    <property type="evidence" value="ECO:0007669"/>
    <property type="project" value="InterPro"/>
</dbReference>
<dbReference type="AlphaFoldDB" id="A0A2H0BVJ6"/>
<dbReference type="GO" id="GO:0004803">
    <property type="term" value="F:transposase activity"/>
    <property type="evidence" value="ECO:0007669"/>
    <property type="project" value="InterPro"/>
</dbReference>
<dbReference type="InterPro" id="IPR002686">
    <property type="entry name" value="Transposase_17"/>
</dbReference>
<dbReference type="EMBL" id="PCTA01000035">
    <property type="protein sequence ID" value="PIP61060.1"/>
    <property type="molecule type" value="Genomic_DNA"/>
</dbReference>
<organism evidence="2 3">
    <name type="scientific">Candidatus Roizmanbacteria bacterium CG22_combo_CG10-13_8_21_14_all_38_20</name>
    <dbReference type="NCBI Taxonomy" id="1974862"/>
    <lineage>
        <taxon>Bacteria</taxon>
        <taxon>Candidatus Roizmaniibacteriota</taxon>
    </lineage>
</organism>
<evidence type="ECO:0000259" key="1">
    <source>
        <dbReference type="SMART" id="SM01321"/>
    </source>
</evidence>